<feature type="region of interest" description="Disordered" evidence="1">
    <location>
        <begin position="1460"/>
        <end position="1482"/>
    </location>
</feature>
<proteinExistence type="predicted"/>
<keyword evidence="5" id="KW-1185">Reference proteome</keyword>
<evidence type="ECO:0000259" key="2">
    <source>
        <dbReference type="PROSITE" id="PS50994"/>
    </source>
</evidence>
<feature type="region of interest" description="Disordered" evidence="1">
    <location>
        <begin position="1885"/>
        <end position="1927"/>
    </location>
</feature>
<feature type="compositionally biased region" description="Acidic residues" evidence="1">
    <location>
        <begin position="509"/>
        <end position="547"/>
    </location>
</feature>
<feature type="compositionally biased region" description="Polar residues" evidence="1">
    <location>
        <begin position="192"/>
        <end position="223"/>
    </location>
</feature>
<feature type="compositionally biased region" description="Acidic residues" evidence="1">
    <location>
        <begin position="7"/>
        <end position="20"/>
    </location>
</feature>
<dbReference type="PROSITE" id="PS50994">
    <property type="entry name" value="INTEGRASE"/>
    <property type="match status" value="1"/>
</dbReference>
<dbReference type="GO" id="GO:0006508">
    <property type="term" value="P:proteolysis"/>
    <property type="evidence" value="ECO:0007669"/>
    <property type="project" value="UniProtKB-KW"/>
</dbReference>
<dbReference type="Proteomes" id="UP001152797">
    <property type="component" value="Unassembled WGS sequence"/>
</dbReference>
<reference evidence="4 5" key="2">
    <citation type="submission" date="2024-05" db="EMBL/GenBank/DDBJ databases">
        <authorList>
            <person name="Chen Y."/>
            <person name="Shah S."/>
            <person name="Dougan E. K."/>
            <person name="Thang M."/>
            <person name="Chan C."/>
        </authorList>
    </citation>
    <scope>NUCLEOTIDE SEQUENCE [LARGE SCALE GENOMIC DNA]</scope>
</reference>
<evidence type="ECO:0000256" key="1">
    <source>
        <dbReference type="SAM" id="MobiDB-lite"/>
    </source>
</evidence>
<gene>
    <name evidence="3" type="ORF">C1SCF055_LOCUS12625</name>
</gene>
<evidence type="ECO:0000313" key="5">
    <source>
        <dbReference type="Proteomes" id="UP001152797"/>
    </source>
</evidence>
<dbReference type="EMBL" id="CAMXCT010000960">
    <property type="protein sequence ID" value="CAI3985143.1"/>
    <property type="molecule type" value="Genomic_DNA"/>
</dbReference>
<dbReference type="InterPro" id="IPR036397">
    <property type="entry name" value="RNaseH_sf"/>
</dbReference>
<feature type="region of interest" description="Disordered" evidence="1">
    <location>
        <begin position="1051"/>
        <end position="1089"/>
    </location>
</feature>
<evidence type="ECO:0000313" key="4">
    <source>
        <dbReference type="EMBL" id="CAL4772455.1"/>
    </source>
</evidence>
<dbReference type="Gene3D" id="3.30.420.10">
    <property type="entry name" value="Ribonuclease H-like superfamily/Ribonuclease H"/>
    <property type="match status" value="1"/>
</dbReference>
<evidence type="ECO:0000313" key="3">
    <source>
        <dbReference type="EMBL" id="CAI3985143.1"/>
    </source>
</evidence>
<comment type="caution">
    <text evidence="3">The sequence shown here is derived from an EMBL/GenBank/DDBJ whole genome shotgun (WGS) entry which is preliminary data.</text>
</comment>
<feature type="compositionally biased region" description="Basic and acidic residues" evidence="1">
    <location>
        <begin position="1885"/>
        <end position="1895"/>
    </location>
</feature>
<dbReference type="InterPro" id="IPR001584">
    <property type="entry name" value="Integrase_cat-core"/>
</dbReference>
<feature type="domain" description="Integrase catalytic" evidence="2">
    <location>
        <begin position="1552"/>
        <end position="1726"/>
    </location>
</feature>
<dbReference type="GO" id="GO:0015074">
    <property type="term" value="P:DNA integration"/>
    <property type="evidence" value="ECO:0007669"/>
    <property type="project" value="InterPro"/>
</dbReference>
<keyword evidence="4" id="KW-0645">Protease</keyword>
<sequence length="2499" mass="277943">MMAADESPVDTELDWDANDFDVDSMNPAMSHGLIPPPPDYHSGCDTSLLSEEPPALSPIDQSDDGRPRWQCAVCNSQKWRWMAGGYRCEDCGHDRFYDANQSTGRWVFVPHGSPIPHLGDSLAGNDQKLGDPGPSRPPSSAGGGERQAESELATTDPSVDPDTMFPMSRRQRRAARRLDATGCGVKTGVGHNDNNQQSGLGAINNGLSLGGQQQLDRQTSGGNQWRDDMLKGLNTLATKKKDDDWNLKKGPSPGVKYRGGTPPAPPSWSYAKDDLRAFQKWERKVEIWKIQVATYLPPNEAAMLLYCSLKGEAEEELEWCDVKMINNDNGVQYIIDSLRQPLMTRAVYLKRRYLHEFEYIQRGANETIRAFCNRYNRVERSLHSVGIDVQGMYDSESRGSRLLERLRLGLDQQRLILVASGQSLQFDVIREAAQIQFPEHRPTPAVVYSREFDNPGRSESSQASRPSQPYQRPLDKGHSKGKGKGNSKTSHGSGPSKTYVTEVSNEQPQDQEDDDEPQQEADDAEPLDDADEVGETADDDQSNTLEEDLAEVARCLTVTARRLQGITLGRKFSGPPKSLQQRKAESHCAVCGERGHWKGDPECKQSGGTDSGTGKGGSKQKGSNDRKQQSGGKKVFQVSHPGGYHREVAFNDTPEYDKSNPSDETYGKAFTSFMVWVPDFKINQVYGNTANSFNHYLILDTACQKTCCSTSWLTSWENHVMKFNIYPKTFPCREPFEFGHGPTQYSEQHALLFSCFDGTPETTCIIGASVLPTTNDIPLLGSNQLLREALGAIINLPENQAHLTKLGCTVPILMLNGHLALDISAFPSHVDQTMQWKFVHEHADLKSIDEFATVENLMATREPSLKSAAPDLHDQPDFSNSIAATADASSTQMASALATLRGSSVPCRDPASTSDDPSMPSRSSTSNVAAASGSNEHGTDASSVGQGNRPMRAPEVQSVWKPPRQVQSVPAVRKEMAMERRSSKVGRTSSIAKAAAAAAFTILVNSCALQGQAVPAQVLPGTCSGSTMPPSGFHARAEEFIETFEGIEDPIGFSQEKPGRESGGVRGRRGDGGLRLGPGPRRAQSGLKKGAQTWLTGHLKAQQKIYENEMKIMDNIPCYRTLHLEGPHTDVLTLDLMEIFAGRGRVSELAPRFGLRAVQPIDMKYGHNLHAPEVRDMVLRAVYNLKPLLLMIEWPCKQLRDEDRPLVRFGVELCRLQDEGRRLYLGENPLRSRIWDEPEVQSLRDDPDCLQVECEAGAYGAEDSEGFPIVKPHRWITNSESIAARLGEKMTYEQKMYTKPIEGKETKKSGEYCDGLALAILSGLREEASIRNPGRFSRKVASNQAFYQKIGSDPATWNNIMAEIEGRFTSINKKPFYISLNDPIMKSIRTVVPWNLKRIQAAWCPTTRRMPTDFPYTHRACVMVTNDDEIMIEDEDMTSVAYPKQRFQKPVRIGLFIYGDAPEDQDDQPVIRSGSGPPSKEDLVPDLSTEIWFENAKIPKELQSSVARLHCNLGHPPKAEIIRILAASGGLSSATLNALEALRCGSCIRLTKPVKPPTSSTATIKHHGFFGDHLQTDIIYVRILTGKAIPVLGVCCVNTNFHAATAIHDRCPETILNALKQIWYGPFGLPMSITPDADTAYMGVCQDWHVNMGIDYRMIPTEEAWKIGKIGRRNALLRSLAERLIDQHGVSTVEGLQDVLVACIFSLNSSTYSHGRSPYQAVFGRIPRPVGDLLSDSRALTITNTDHDPALRPELLRAEAITALMQISSSQAVKRALLRKTRNQNDLANLQPGQAVAYWRLQGRSRQHKKGSWCLARFLAYDPDKKHAGYRWARTPFALGSTSCDWPVDGNHGHRLLKIFNFSKMPEQEMTVDDEVFNFRPHKMTRLEEPRHDEEQILEGQSDAETSDDDLSLSNNRSMTRQEQKQLDREIPWRDIMELPKMDFDAFVGSAQKEFQGWMKWSGVVPLTSREAKRVESNPKLLKRILKSRAAYRDKARGTGALKAKTRVVIIGCGDPDLRQLSRDSPTPSRLSEFVVLAVASSGANKLFNGDNRIWHLWLSDAAQAFLQGRQDESERSGPIFMRPPRDPIQEAAGAFPAELYQVVGNCYGLSNAPRVWFNRVTEELVEHDFHIHSFDKCLFYHVGSDGLLDCVLIVHVDDFMATFSSSFDKTILEGLFEWGSVTLIDEDHSGEYRGKEIKMLKKPDGRIHYTVTQQSFLANLQEGKLKQGRLKADDLLNDEEIKEFRSVSGCIQWLGGQSRPDLASTASLCNKGSETRTSDLGRLHEALKYAKLTDTSGLIFGDVPLNRASCLVTFADSSWANAANYSSQFGVIIALCPSQVTETICNGLILDWKSGRSPRVCRSTLAAEACAADEGTDRACYINLVLTELLYQVPAWRGDMKLAMVQCTDAKSLYDCLVAQNPSVSDKRSMVQIRSVQQALRPSQIRWLPTILMVADGLTKLDVKLREMLRQWCMFPKVQLRESTSRSKTKTSESVIAQ</sequence>
<accession>A0A9P1FQY3</accession>
<dbReference type="OrthoDB" id="428549at2759"/>
<feature type="region of interest" description="Disordered" evidence="1">
    <location>
        <begin position="117"/>
        <end position="226"/>
    </location>
</feature>
<dbReference type="EMBL" id="CAMXCT030000960">
    <property type="protein sequence ID" value="CAL4772455.1"/>
    <property type="molecule type" value="Genomic_DNA"/>
</dbReference>
<name>A0A9P1FQY3_9DINO</name>
<feature type="compositionally biased region" description="Basic and acidic residues" evidence="1">
    <location>
        <begin position="594"/>
        <end position="603"/>
    </location>
</feature>
<feature type="region of interest" description="Disordered" evidence="1">
    <location>
        <begin position="594"/>
        <end position="639"/>
    </location>
</feature>
<feature type="compositionally biased region" description="Basic and acidic residues" evidence="1">
    <location>
        <begin position="972"/>
        <end position="982"/>
    </location>
</feature>
<feature type="compositionally biased region" description="Polar residues" evidence="1">
    <location>
        <begin position="495"/>
        <end position="505"/>
    </location>
</feature>
<protein>
    <submittedName>
        <fullName evidence="4">Copia protein (Gag-int-pol protein) [Cleaved into: Copia VLP protein Copia protease ]</fullName>
    </submittedName>
</protein>
<dbReference type="EMBL" id="CAMXCT020000960">
    <property type="protein sequence ID" value="CAL1138518.1"/>
    <property type="molecule type" value="Genomic_DNA"/>
</dbReference>
<feature type="compositionally biased region" description="Polar residues" evidence="1">
    <location>
        <begin position="457"/>
        <end position="470"/>
    </location>
</feature>
<dbReference type="GO" id="GO:0003676">
    <property type="term" value="F:nucleic acid binding"/>
    <property type="evidence" value="ECO:0007669"/>
    <property type="project" value="InterPro"/>
</dbReference>
<keyword evidence="4" id="KW-0378">Hydrolase</keyword>
<feature type="region of interest" description="Disordered" evidence="1">
    <location>
        <begin position="449"/>
        <end position="547"/>
    </location>
</feature>
<organism evidence="3">
    <name type="scientific">Cladocopium goreaui</name>
    <dbReference type="NCBI Taxonomy" id="2562237"/>
    <lineage>
        <taxon>Eukaryota</taxon>
        <taxon>Sar</taxon>
        <taxon>Alveolata</taxon>
        <taxon>Dinophyceae</taxon>
        <taxon>Suessiales</taxon>
        <taxon>Symbiodiniaceae</taxon>
        <taxon>Cladocopium</taxon>
    </lineage>
</organism>
<reference evidence="3" key="1">
    <citation type="submission" date="2022-10" db="EMBL/GenBank/DDBJ databases">
        <authorList>
            <person name="Chen Y."/>
            <person name="Dougan E. K."/>
            <person name="Chan C."/>
            <person name="Rhodes N."/>
            <person name="Thang M."/>
        </authorList>
    </citation>
    <scope>NUCLEOTIDE SEQUENCE</scope>
</reference>
<dbReference type="GO" id="GO:0008233">
    <property type="term" value="F:peptidase activity"/>
    <property type="evidence" value="ECO:0007669"/>
    <property type="project" value="UniProtKB-KW"/>
</dbReference>
<feature type="compositionally biased region" description="Gly residues" evidence="1">
    <location>
        <begin position="609"/>
        <end position="619"/>
    </location>
</feature>
<feature type="region of interest" description="Disordered" evidence="1">
    <location>
        <begin position="899"/>
        <end position="983"/>
    </location>
</feature>
<feature type="compositionally biased region" description="Polar residues" evidence="1">
    <location>
        <begin position="911"/>
        <end position="946"/>
    </location>
</feature>
<feature type="region of interest" description="Disordered" evidence="1">
    <location>
        <begin position="1"/>
        <end position="20"/>
    </location>
</feature>
<feature type="region of interest" description="Disordered" evidence="1">
    <location>
        <begin position="241"/>
        <end position="268"/>
    </location>
</feature>